<feature type="transmembrane region" description="Helical" evidence="1">
    <location>
        <begin position="99"/>
        <end position="115"/>
    </location>
</feature>
<dbReference type="GO" id="GO:0005886">
    <property type="term" value="C:plasma membrane"/>
    <property type="evidence" value="ECO:0007669"/>
    <property type="project" value="TreeGrafter"/>
</dbReference>
<sequence length="127" mass="14344">MIRKYFLIAVGFCSLALGILGIFLPLLPTTPFLLLSAYCFARSSDRAYQWLMNNRWFGEYIRNYQQGKGISLRHKAMTLSLLWLTIGYSAIFAVKLPGVKLLLLAIAIGVTVHLLKMKTMNAENSEL</sequence>
<evidence type="ECO:0000313" key="2">
    <source>
        <dbReference type="EMBL" id="PKK89272.1"/>
    </source>
</evidence>
<organism evidence="2 3">
    <name type="scientific">Candidatus Wallbacteria bacterium HGW-Wallbacteria-1</name>
    <dbReference type="NCBI Taxonomy" id="2013854"/>
    <lineage>
        <taxon>Bacteria</taxon>
        <taxon>Candidatus Walliibacteriota</taxon>
    </lineage>
</organism>
<evidence type="ECO:0000313" key="3">
    <source>
        <dbReference type="Proteomes" id="UP000233256"/>
    </source>
</evidence>
<protein>
    <submittedName>
        <fullName evidence="2">DUF454 domain-containing protein</fullName>
    </submittedName>
</protein>
<name>A0A2N1PLW7_9BACT</name>
<dbReference type="AlphaFoldDB" id="A0A2N1PLW7"/>
<keyword evidence="1" id="KW-1133">Transmembrane helix</keyword>
<dbReference type="InterPro" id="IPR007401">
    <property type="entry name" value="DUF454"/>
</dbReference>
<dbReference type="Pfam" id="PF04304">
    <property type="entry name" value="DUF454"/>
    <property type="match status" value="1"/>
</dbReference>
<dbReference type="Proteomes" id="UP000233256">
    <property type="component" value="Unassembled WGS sequence"/>
</dbReference>
<gene>
    <name evidence="2" type="ORF">CVV64_15255</name>
</gene>
<dbReference type="PANTHER" id="PTHR35813:SF1">
    <property type="entry name" value="INNER MEMBRANE PROTEIN YBAN"/>
    <property type="match status" value="1"/>
</dbReference>
<dbReference type="EMBL" id="PGXC01000022">
    <property type="protein sequence ID" value="PKK89272.1"/>
    <property type="molecule type" value="Genomic_DNA"/>
</dbReference>
<evidence type="ECO:0000256" key="1">
    <source>
        <dbReference type="SAM" id="Phobius"/>
    </source>
</evidence>
<keyword evidence="1" id="KW-0472">Membrane</keyword>
<accession>A0A2N1PLW7</accession>
<dbReference type="PIRSF" id="PIRSF016789">
    <property type="entry name" value="DUF454"/>
    <property type="match status" value="1"/>
</dbReference>
<comment type="caution">
    <text evidence="2">The sequence shown here is derived from an EMBL/GenBank/DDBJ whole genome shotgun (WGS) entry which is preliminary data.</text>
</comment>
<dbReference type="PANTHER" id="PTHR35813">
    <property type="entry name" value="INNER MEMBRANE PROTEIN YBAN"/>
    <property type="match status" value="1"/>
</dbReference>
<feature type="transmembrane region" description="Helical" evidence="1">
    <location>
        <begin position="6"/>
        <end position="27"/>
    </location>
</feature>
<reference evidence="2 3" key="1">
    <citation type="journal article" date="2017" name="ISME J.">
        <title>Potential for microbial H2 and metal transformations associated with novel bacteria and archaea in deep terrestrial subsurface sediments.</title>
        <authorList>
            <person name="Hernsdorf A.W."/>
            <person name="Amano Y."/>
            <person name="Miyakawa K."/>
            <person name="Ise K."/>
            <person name="Suzuki Y."/>
            <person name="Anantharaman K."/>
            <person name="Probst A."/>
            <person name="Burstein D."/>
            <person name="Thomas B.C."/>
            <person name="Banfield J.F."/>
        </authorList>
    </citation>
    <scope>NUCLEOTIDE SEQUENCE [LARGE SCALE GENOMIC DNA]</scope>
    <source>
        <strain evidence="2">HGW-Wallbacteria-1</strain>
    </source>
</reference>
<keyword evidence="1" id="KW-0812">Transmembrane</keyword>
<proteinExistence type="predicted"/>